<feature type="transmembrane region" description="Helical" evidence="10">
    <location>
        <begin position="31"/>
        <end position="51"/>
    </location>
</feature>
<dbReference type="NCBIfam" id="TIGR00410">
    <property type="entry name" value="lacE"/>
    <property type="match status" value="1"/>
</dbReference>
<dbReference type="GO" id="GO:0009401">
    <property type="term" value="P:phosphoenolpyruvate-dependent sugar phosphotransferase system"/>
    <property type="evidence" value="ECO:0007669"/>
    <property type="project" value="UniProtKB-KW"/>
</dbReference>
<feature type="transmembrane region" description="Helical" evidence="10">
    <location>
        <begin position="346"/>
        <end position="366"/>
    </location>
</feature>
<gene>
    <name evidence="12" type="ORF">H9Q80_09525</name>
</gene>
<feature type="domain" description="PTS EIIC type-3" evidence="11">
    <location>
        <begin position="8"/>
        <end position="411"/>
    </location>
</feature>
<keyword evidence="7 10" id="KW-1133">Transmembrane helix</keyword>
<feature type="transmembrane region" description="Helical" evidence="10">
    <location>
        <begin position="316"/>
        <end position="340"/>
    </location>
</feature>
<dbReference type="AlphaFoldDB" id="A0A7G9GTL4"/>
<evidence type="ECO:0000259" key="11">
    <source>
        <dbReference type="PROSITE" id="PS51105"/>
    </source>
</evidence>
<dbReference type="InterPro" id="IPR003352">
    <property type="entry name" value="PTS_EIIC"/>
</dbReference>
<keyword evidence="2 9" id="KW-0813">Transport</keyword>
<organism evidence="12 13">
    <name type="scientific">[Eubacterium] hominis</name>
    <dbReference type="NCBI Taxonomy" id="2764325"/>
    <lineage>
        <taxon>Bacteria</taxon>
        <taxon>Bacillati</taxon>
        <taxon>Bacillota</taxon>
        <taxon>Erysipelotrichia</taxon>
        <taxon>Erysipelotrichales</taxon>
        <taxon>Erysipelotrichaceae</taxon>
        <taxon>Amedibacillus</taxon>
    </lineage>
</organism>
<dbReference type="RefSeq" id="WP_117455673.1">
    <property type="nucleotide sequence ID" value="NZ_CP060636.1"/>
</dbReference>
<evidence type="ECO:0000256" key="8">
    <source>
        <dbReference type="ARBA" id="ARBA00023136"/>
    </source>
</evidence>
<evidence type="ECO:0000256" key="9">
    <source>
        <dbReference type="PIRNR" id="PIRNR006351"/>
    </source>
</evidence>
<dbReference type="GO" id="GO:0008982">
    <property type="term" value="F:protein-N(PI)-phosphohistidine-sugar phosphotransferase activity"/>
    <property type="evidence" value="ECO:0007669"/>
    <property type="project" value="UniProtKB-UniRule"/>
</dbReference>
<evidence type="ECO:0000256" key="2">
    <source>
        <dbReference type="ARBA" id="ARBA00022448"/>
    </source>
</evidence>
<proteinExistence type="predicted"/>
<keyword evidence="6 10" id="KW-0812">Transmembrane</keyword>
<dbReference type="PROSITE" id="PS51105">
    <property type="entry name" value="PTS_EIIC_TYPE_3"/>
    <property type="match status" value="1"/>
</dbReference>
<dbReference type="EMBL" id="CP060636">
    <property type="protein sequence ID" value="QNM14146.1"/>
    <property type="molecule type" value="Genomic_DNA"/>
</dbReference>
<evidence type="ECO:0000256" key="6">
    <source>
        <dbReference type="ARBA" id="ARBA00022692"/>
    </source>
</evidence>
<dbReference type="GO" id="GO:1901264">
    <property type="term" value="P:carbohydrate derivative transport"/>
    <property type="evidence" value="ECO:0007669"/>
    <property type="project" value="TreeGrafter"/>
</dbReference>
<keyword evidence="13" id="KW-1185">Reference proteome</keyword>
<accession>A0A7G9GTL4</accession>
<dbReference type="InterPro" id="IPR004501">
    <property type="entry name" value="PTS_EIIC_3"/>
</dbReference>
<feature type="transmembrane region" description="Helical" evidence="10">
    <location>
        <begin position="182"/>
        <end position="205"/>
    </location>
</feature>
<evidence type="ECO:0000256" key="5">
    <source>
        <dbReference type="ARBA" id="ARBA00022683"/>
    </source>
</evidence>
<evidence type="ECO:0000256" key="4">
    <source>
        <dbReference type="ARBA" id="ARBA00022597"/>
    </source>
</evidence>
<feature type="transmembrane region" description="Helical" evidence="10">
    <location>
        <begin position="283"/>
        <end position="304"/>
    </location>
</feature>
<feature type="transmembrane region" description="Helical" evidence="10">
    <location>
        <begin position="225"/>
        <end position="245"/>
    </location>
</feature>
<dbReference type="PANTHER" id="PTHR33989">
    <property type="match status" value="1"/>
</dbReference>
<feature type="transmembrane region" description="Helical" evidence="10">
    <location>
        <begin position="387"/>
        <end position="411"/>
    </location>
</feature>
<protein>
    <recommendedName>
        <fullName evidence="9">Permease IIC component</fullName>
    </recommendedName>
</protein>
<evidence type="ECO:0000256" key="7">
    <source>
        <dbReference type="ARBA" id="ARBA00022989"/>
    </source>
</evidence>
<evidence type="ECO:0000313" key="12">
    <source>
        <dbReference type="EMBL" id="QNM14146.1"/>
    </source>
</evidence>
<dbReference type="GO" id="GO:0005886">
    <property type="term" value="C:plasma membrane"/>
    <property type="evidence" value="ECO:0007669"/>
    <property type="project" value="UniProtKB-SubCell"/>
</dbReference>
<keyword evidence="8 9" id="KW-0472">Membrane</keyword>
<name>A0A7G9GTL4_9FIRM</name>
<evidence type="ECO:0000313" key="13">
    <source>
        <dbReference type="Proteomes" id="UP000515856"/>
    </source>
</evidence>
<comment type="function">
    <text evidence="9">The phosphoenolpyruvate-dependent sugar phosphotransferase system (PTS), a major carbohydrate active -transport system, catalyzes the phosphorylation of incoming sugar substrates concomitant with their translocation across the cell membrane.</text>
</comment>
<feature type="transmembrane region" description="Helical" evidence="10">
    <location>
        <begin position="142"/>
        <end position="161"/>
    </location>
</feature>
<keyword evidence="3 9" id="KW-1003">Cell membrane</keyword>
<evidence type="ECO:0000256" key="1">
    <source>
        <dbReference type="ARBA" id="ARBA00004651"/>
    </source>
</evidence>
<dbReference type="Pfam" id="PF02378">
    <property type="entry name" value="PTS_EIIC"/>
    <property type="match status" value="1"/>
</dbReference>
<comment type="subcellular location">
    <subcellularLocation>
        <location evidence="1">Cell membrane</location>
        <topology evidence="1">Multi-pass membrane protein</topology>
    </subcellularLocation>
</comment>
<evidence type="ECO:0000256" key="3">
    <source>
        <dbReference type="ARBA" id="ARBA00022475"/>
    </source>
</evidence>
<dbReference type="KEGG" id="ehn:H9Q80_09525"/>
<dbReference type="Proteomes" id="UP000515856">
    <property type="component" value="Chromosome"/>
</dbReference>
<dbReference type="InterPro" id="IPR004796">
    <property type="entry name" value="PTS_IIC_cello"/>
</dbReference>
<feature type="transmembrane region" description="Helical" evidence="10">
    <location>
        <begin position="252"/>
        <end position="271"/>
    </location>
</feature>
<sequence length="438" mass="48414">MKRFEQLLNDKLMPLAEKLTQNKILGALMEGFIRCSPITLGIAFITIIGNFPIPAWTKWLTEIGLMQHVSAITNGATGVLTLYVIYSLSMAYAKRIEVNERNSALISLAFFIMIMPQTITTMDAAGKETVINALKLDYLGGQGLFIGMIIALVITRLYAYLSSKNLSFKLPPSVPAMVSQSLSPVFVVTIIFVLAFIVRVAFSYTSAGDIINFFIQVINAPLNSVVANPLTIILIISFMGLLWFFGIHNAVLQGPLGAISLTMLAGNITAFQNGEPLPYLMPAVVYAGMTSAGFMGIIVGMMFKSKSQKYKQIAKLSFIPSLFNITEPIMFGMPIIMNPIFFIPQVFPQLIAGFVTWGLASTILPITMNPYMSLMPWTTPTFIKMPLLGGINFTIIMIICFAISILIWYPFLKVADLREYELEQQAQKALDEGEDNEN</sequence>
<evidence type="ECO:0000256" key="10">
    <source>
        <dbReference type="SAM" id="Phobius"/>
    </source>
</evidence>
<reference evidence="12 13" key="1">
    <citation type="submission" date="2020-08" db="EMBL/GenBank/DDBJ databases">
        <authorList>
            <person name="Liu C."/>
            <person name="Sun Q."/>
        </authorList>
    </citation>
    <scope>NUCLEOTIDE SEQUENCE [LARGE SCALE GENOMIC DNA]</scope>
    <source>
        <strain evidence="12 13">NSJ-61</strain>
    </source>
</reference>
<dbReference type="InterPro" id="IPR051088">
    <property type="entry name" value="PTS_Sugar-EIIC/EIIB"/>
</dbReference>
<keyword evidence="5" id="KW-0598">Phosphotransferase system</keyword>
<keyword evidence="4 9" id="KW-0762">Sugar transport</keyword>
<dbReference type="PANTHER" id="PTHR33989:SF8">
    <property type="entry name" value="PERMEASE IIC COMPONENT"/>
    <property type="match status" value="1"/>
</dbReference>
<dbReference type="PIRSF" id="PIRSF006351">
    <property type="entry name" value="PTS_EIIC-Cellobiose"/>
    <property type="match status" value="1"/>
</dbReference>
<feature type="transmembrane region" description="Helical" evidence="10">
    <location>
        <begin position="71"/>
        <end position="92"/>
    </location>
</feature>
<feature type="transmembrane region" description="Helical" evidence="10">
    <location>
        <begin position="104"/>
        <end position="122"/>
    </location>
</feature>